<reference evidence="3 4" key="1">
    <citation type="submission" date="2021-08" db="EMBL/GenBank/DDBJ databases">
        <title>Lysobacter sp. strain CJ11 Genome sequencing and assembly.</title>
        <authorList>
            <person name="Kim I."/>
        </authorList>
    </citation>
    <scope>NUCLEOTIDE SEQUENCE [LARGE SCALE GENOMIC DNA]</scope>
    <source>
        <strain evidence="3 4">CJ11</strain>
    </source>
</reference>
<protein>
    <submittedName>
        <fullName evidence="3">Uncharacterized protein</fullName>
    </submittedName>
</protein>
<evidence type="ECO:0000256" key="1">
    <source>
        <dbReference type="SAM" id="MobiDB-lite"/>
    </source>
</evidence>
<feature type="compositionally biased region" description="Low complexity" evidence="1">
    <location>
        <begin position="67"/>
        <end position="76"/>
    </location>
</feature>
<proteinExistence type="predicted"/>
<keyword evidence="4" id="KW-1185">Reference proteome</keyword>
<dbReference type="RefSeq" id="WP_220379575.1">
    <property type="nucleotide sequence ID" value="NZ_CP080544.1"/>
</dbReference>
<feature type="compositionally biased region" description="Polar residues" evidence="1">
    <location>
        <begin position="28"/>
        <end position="38"/>
    </location>
</feature>
<evidence type="ECO:0000313" key="4">
    <source>
        <dbReference type="Proteomes" id="UP000824755"/>
    </source>
</evidence>
<dbReference type="Proteomes" id="UP000824755">
    <property type="component" value="Chromosome"/>
</dbReference>
<sequence>MRRIVALFVLAIAPAFAFAMPAQAVPTNTQGEVQNNGNPADESQDSSERQTAPRSTSTDSRTRRPARTTARPASRAQSFLPGMFR</sequence>
<organism evidence="3 4">
    <name type="scientific">Lysobacter soyae</name>
    <dbReference type="NCBI Taxonomy" id="2764185"/>
    <lineage>
        <taxon>Bacteria</taxon>
        <taxon>Pseudomonadati</taxon>
        <taxon>Pseudomonadota</taxon>
        <taxon>Gammaproteobacteria</taxon>
        <taxon>Lysobacterales</taxon>
        <taxon>Lysobacteraceae</taxon>
        <taxon>Lysobacter</taxon>
    </lineage>
</organism>
<feature type="signal peptide" evidence="2">
    <location>
        <begin position="1"/>
        <end position="24"/>
    </location>
</feature>
<feature type="chain" id="PRO_5046602537" evidence="2">
    <location>
        <begin position="25"/>
        <end position="85"/>
    </location>
</feature>
<dbReference type="EMBL" id="CP080544">
    <property type="protein sequence ID" value="QYR52777.1"/>
    <property type="molecule type" value="Genomic_DNA"/>
</dbReference>
<feature type="region of interest" description="Disordered" evidence="1">
    <location>
        <begin position="28"/>
        <end position="85"/>
    </location>
</feature>
<keyword evidence="2" id="KW-0732">Signal</keyword>
<evidence type="ECO:0000256" key="2">
    <source>
        <dbReference type="SAM" id="SignalP"/>
    </source>
</evidence>
<name>A0ABX8WQH3_9GAMM</name>
<gene>
    <name evidence="3" type="ORF">H8L67_09380</name>
</gene>
<evidence type="ECO:0000313" key="3">
    <source>
        <dbReference type="EMBL" id="QYR52777.1"/>
    </source>
</evidence>
<accession>A0ABX8WQH3</accession>